<feature type="transmembrane region" description="Helical" evidence="2">
    <location>
        <begin position="70"/>
        <end position="93"/>
    </location>
</feature>
<keyword evidence="2" id="KW-0472">Membrane</keyword>
<sequence length="256" mass="28690">MPGPSRNIRAGPAKPYARTPLPKDTLVDQLNRLAAKEPIRFDLNATATTGDTAVAICFTREQLNSMENPILVGKCCVVCHLVVALWGFGWYILDKDDNTFDITHFICKACWRFSDSNPRFDNDDAEVVPQIAPPCTCPPGSMACQDDLTGCELHNVPALTRAPAGCKTVRRPKMRAEVAEDVDKLVKRCELELEDIHKRWDVVLNQRPFDVEESDKLRIAAELATKKLQAAWELRDTFRCTRLAAFKMPPPFPLPA</sequence>
<reference evidence="3" key="1">
    <citation type="submission" date="2020-05" db="EMBL/GenBank/DDBJ databases">
        <title>Mycena genomes resolve the evolution of fungal bioluminescence.</title>
        <authorList>
            <person name="Tsai I.J."/>
        </authorList>
    </citation>
    <scope>NUCLEOTIDE SEQUENCE</scope>
    <source>
        <strain evidence="3">160909Yilan</strain>
    </source>
</reference>
<evidence type="ECO:0000313" key="3">
    <source>
        <dbReference type="EMBL" id="KAF7345167.1"/>
    </source>
</evidence>
<keyword evidence="4" id="KW-1185">Reference proteome</keyword>
<feature type="region of interest" description="Disordered" evidence="1">
    <location>
        <begin position="1"/>
        <end position="21"/>
    </location>
</feature>
<keyword evidence="2" id="KW-1133">Transmembrane helix</keyword>
<evidence type="ECO:0000256" key="1">
    <source>
        <dbReference type="SAM" id="MobiDB-lite"/>
    </source>
</evidence>
<protein>
    <submittedName>
        <fullName evidence="3">Uncharacterized protein</fullName>
    </submittedName>
</protein>
<proteinExistence type="predicted"/>
<keyword evidence="2" id="KW-0812">Transmembrane</keyword>
<organism evidence="3 4">
    <name type="scientific">Mycena sanguinolenta</name>
    <dbReference type="NCBI Taxonomy" id="230812"/>
    <lineage>
        <taxon>Eukaryota</taxon>
        <taxon>Fungi</taxon>
        <taxon>Dikarya</taxon>
        <taxon>Basidiomycota</taxon>
        <taxon>Agaricomycotina</taxon>
        <taxon>Agaricomycetes</taxon>
        <taxon>Agaricomycetidae</taxon>
        <taxon>Agaricales</taxon>
        <taxon>Marasmiineae</taxon>
        <taxon>Mycenaceae</taxon>
        <taxon>Mycena</taxon>
    </lineage>
</organism>
<dbReference type="EMBL" id="JACAZH010000020">
    <property type="protein sequence ID" value="KAF7345167.1"/>
    <property type="molecule type" value="Genomic_DNA"/>
</dbReference>
<dbReference type="Proteomes" id="UP000623467">
    <property type="component" value="Unassembled WGS sequence"/>
</dbReference>
<gene>
    <name evidence="3" type="ORF">MSAN_01893000</name>
</gene>
<name>A0A8H6XQ99_9AGAR</name>
<comment type="caution">
    <text evidence="3">The sequence shown here is derived from an EMBL/GenBank/DDBJ whole genome shotgun (WGS) entry which is preliminary data.</text>
</comment>
<evidence type="ECO:0000313" key="4">
    <source>
        <dbReference type="Proteomes" id="UP000623467"/>
    </source>
</evidence>
<dbReference type="AlphaFoldDB" id="A0A8H6XQ99"/>
<dbReference type="OrthoDB" id="2945847at2759"/>
<evidence type="ECO:0000256" key="2">
    <source>
        <dbReference type="SAM" id="Phobius"/>
    </source>
</evidence>
<accession>A0A8H6XQ99</accession>